<dbReference type="RefSeq" id="XP_009063353.1">
    <property type="nucleotide sequence ID" value="XM_009065105.1"/>
</dbReference>
<organism evidence="4 5">
    <name type="scientific">Lottia gigantea</name>
    <name type="common">Giant owl limpet</name>
    <dbReference type="NCBI Taxonomy" id="225164"/>
    <lineage>
        <taxon>Eukaryota</taxon>
        <taxon>Metazoa</taxon>
        <taxon>Spiralia</taxon>
        <taxon>Lophotrochozoa</taxon>
        <taxon>Mollusca</taxon>
        <taxon>Gastropoda</taxon>
        <taxon>Patellogastropoda</taxon>
        <taxon>Lottioidea</taxon>
        <taxon>Lottiidae</taxon>
        <taxon>Lottia</taxon>
    </lineage>
</organism>
<dbReference type="InterPro" id="IPR046769">
    <property type="entry name" value="DOCKER_Lobe_A"/>
</dbReference>
<dbReference type="GO" id="GO:0007264">
    <property type="term" value="P:small GTPase-mediated signal transduction"/>
    <property type="evidence" value="ECO:0007669"/>
    <property type="project" value="InterPro"/>
</dbReference>
<sequence>MYIRYITKLYELHVGAKNYVEAGLTLQLYAQQILDWKYDVFPADSKYPSQEEWERKETLYLEIIDCFDKGQAWEYGIPLCKELAVLYETRLFNYKKLSDILQKQAQFFTNILEGIAKIRDPSYYRVAYYGKSFPPFVRNKAFVYRGDECLKLATIMQQLMTEFPNATILSSNSPPEDSIKEGDAQCILFIRPHLSMWMYIVGNPVRPSTFACKRSKN</sequence>
<dbReference type="EMBL" id="KB203201">
    <property type="protein sequence ID" value="ESO85959.1"/>
    <property type="molecule type" value="Genomic_DNA"/>
</dbReference>
<dbReference type="PROSITE" id="PS51651">
    <property type="entry name" value="DOCKER"/>
    <property type="match status" value="1"/>
</dbReference>
<dbReference type="GeneID" id="20243559"/>
<dbReference type="InterPro" id="IPR027357">
    <property type="entry name" value="DOCKER_dom"/>
</dbReference>
<gene>
    <name evidence="4" type="ORF">LOTGIDRAFT_176045</name>
</gene>
<accession>V4BAH7</accession>
<dbReference type="STRING" id="225164.V4BAH7"/>
<dbReference type="Gene3D" id="1.25.40.410">
    <property type="match status" value="1"/>
</dbReference>
<dbReference type="KEGG" id="lgi:LOTGIDRAFT_176045"/>
<dbReference type="CTD" id="20243559"/>
<dbReference type="GO" id="GO:0005085">
    <property type="term" value="F:guanyl-nucleotide exchange factor activity"/>
    <property type="evidence" value="ECO:0007669"/>
    <property type="project" value="UniProtKB-KW"/>
</dbReference>
<feature type="domain" description="DOCKER" evidence="3">
    <location>
        <begin position="1"/>
        <end position="217"/>
    </location>
</feature>
<evidence type="ECO:0000259" key="3">
    <source>
        <dbReference type="PROSITE" id="PS51651"/>
    </source>
</evidence>
<evidence type="ECO:0000256" key="1">
    <source>
        <dbReference type="ARBA" id="ARBA00022658"/>
    </source>
</evidence>
<dbReference type="PANTHER" id="PTHR45653">
    <property type="entry name" value="DEDICATOR OF CYTOKINESIS"/>
    <property type="match status" value="1"/>
</dbReference>
<dbReference type="Proteomes" id="UP000030746">
    <property type="component" value="Unassembled WGS sequence"/>
</dbReference>
<dbReference type="InterPro" id="IPR043161">
    <property type="entry name" value="DOCK_C_lobe_A"/>
</dbReference>
<name>V4BAH7_LOTGI</name>
<comment type="similarity">
    <text evidence="2">Belongs to the DOCK family.</text>
</comment>
<evidence type="ECO:0000256" key="2">
    <source>
        <dbReference type="PROSITE-ProRule" id="PRU00984"/>
    </source>
</evidence>
<evidence type="ECO:0000313" key="4">
    <source>
        <dbReference type="EMBL" id="ESO85959.1"/>
    </source>
</evidence>
<dbReference type="OMA" id="VEWHVVE"/>
<dbReference type="GO" id="GO:0031267">
    <property type="term" value="F:small GTPase binding"/>
    <property type="evidence" value="ECO:0007669"/>
    <property type="project" value="TreeGrafter"/>
</dbReference>
<dbReference type="AlphaFoldDB" id="V4BAH7"/>
<dbReference type="GO" id="GO:0005886">
    <property type="term" value="C:plasma membrane"/>
    <property type="evidence" value="ECO:0007669"/>
    <property type="project" value="TreeGrafter"/>
</dbReference>
<dbReference type="OrthoDB" id="18896at2759"/>
<dbReference type="GO" id="GO:0005737">
    <property type="term" value="C:cytoplasm"/>
    <property type="evidence" value="ECO:0007669"/>
    <property type="project" value="TreeGrafter"/>
</dbReference>
<evidence type="ECO:0000313" key="5">
    <source>
        <dbReference type="Proteomes" id="UP000030746"/>
    </source>
</evidence>
<reference evidence="4 5" key="1">
    <citation type="journal article" date="2013" name="Nature">
        <title>Insights into bilaterian evolution from three spiralian genomes.</title>
        <authorList>
            <person name="Simakov O."/>
            <person name="Marletaz F."/>
            <person name="Cho S.J."/>
            <person name="Edsinger-Gonzales E."/>
            <person name="Havlak P."/>
            <person name="Hellsten U."/>
            <person name="Kuo D.H."/>
            <person name="Larsson T."/>
            <person name="Lv J."/>
            <person name="Arendt D."/>
            <person name="Savage R."/>
            <person name="Osoegawa K."/>
            <person name="de Jong P."/>
            <person name="Grimwood J."/>
            <person name="Chapman J.A."/>
            <person name="Shapiro H."/>
            <person name="Aerts A."/>
            <person name="Otillar R.P."/>
            <person name="Terry A.Y."/>
            <person name="Boore J.L."/>
            <person name="Grigoriev I.V."/>
            <person name="Lindberg D.R."/>
            <person name="Seaver E.C."/>
            <person name="Weisblat D.A."/>
            <person name="Putnam N.H."/>
            <person name="Rokhsar D.S."/>
        </authorList>
    </citation>
    <scope>NUCLEOTIDE SEQUENCE [LARGE SCALE GENOMIC DNA]</scope>
</reference>
<dbReference type="InterPro" id="IPR026791">
    <property type="entry name" value="DOCK"/>
</dbReference>
<protein>
    <recommendedName>
        <fullName evidence="3">DOCKER domain-containing protein</fullName>
    </recommendedName>
</protein>
<dbReference type="HOGENOM" id="CLU_1273513_0_0_1"/>
<dbReference type="Pfam" id="PF06920">
    <property type="entry name" value="DHR-2_Lobe_A"/>
    <property type="match status" value="1"/>
</dbReference>
<proteinExistence type="inferred from homology"/>
<keyword evidence="5" id="KW-1185">Reference proteome</keyword>
<dbReference type="PANTHER" id="PTHR45653:SF12">
    <property type="entry name" value="SPONGE, ISOFORM E"/>
    <property type="match status" value="1"/>
</dbReference>
<keyword evidence="1" id="KW-0344">Guanine-nucleotide releasing factor</keyword>